<reference evidence="8 9" key="1">
    <citation type="journal article" date="2010" name="BMC Genomics">
        <title>Metabolic flexibility revealed in the genome of the cyst-forming alpha-1 proteobacterium Rhodospirillum centenum.</title>
        <authorList>
            <person name="Lu Y.K."/>
            <person name="Marden J."/>
            <person name="Han M."/>
            <person name="Swingley W.D."/>
            <person name="Mastrian S.D."/>
            <person name="Chowdhury S.R."/>
            <person name="Hao J."/>
            <person name="Helmy T."/>
            <person name="Kim S."/>
            <person name="Kurdoglu A.A."/>
            <person name="Matthies H.J."/>
            <person name="Rollo D."/>
            <person name="Stothard P."/>
            <person name="Blankenship R.E."/>
            <person name="Bauer C.E."/>
            <person name="Touchman J.W."/>
        </authorList>
    </citation>
    <scope>NUCLEOTIDE SEQUENCE [LARGE SCALE GENOMIC DNA]</scope>
    <source>
        <strain evidence="9">ATCC 51521 / SW</strain>
    </source>
</reference>
<dbReference type="GO" id="GO:0004521">
    <property type="term" value="F:RNA endonuclease activity"/>
    <property type="evidence" value="ECO:0007669"/>
    <property type="project" value="InterPro"/>
</dbReference>
<accession>B6IN65</accession>
<dbReference type="EMBL" id="CP000613">
    <property type="protein sequence ID" value="ACI98962.1"/>
    <property type="molecule type" value="Genomic_DNA"/>
</dbReference>
<dbReference type="GO" id="GO:0016787">
    <property type="term" value="F:hydrolase activity"/>
    <property type="evidence" value="ECO:0007669"/>
    <property type="project" value="UniProtKB-KW"/>
</dbReference>
<evidence type="ECO:0000256" key="3">
    <source>
        <dbReference type="ARBA" id="ARBA00022759"/>
    </source>
</evidence>
<dbReference type="PANTHER" id="PTHR30636">
    <property type="entry name" value="UPF0701 PROTEIN YICC"/>
    <property type="match status" value="1"/>
</dbReference>
<organism evidence="8 9">
    <name type="scientific">Rhodospirillum centenum (strain ATCC 51521 / SW)</name>
    <dbReference type="NCBI Taxonomy" id="414684"/>
    <lineage>
        <taxon>Bacteria</taxon>
        <taxon>Pseudomonadati</taxon>
        <taxon>Pseudomonadota</taxon>
        <taxon>Alphaproteobacteria</taxon>
        <taxon>Rhodospirillales</taxon>
        <taxon>Rhodospirillaceae</taxon>
        <taxon>Rhodospirillum</taxon>
    </lineage>
</organism>
<dbReference type="eggNOG" id="COG1561">
    <property type="taxonomic scope" value="Bacteria"/>
</dbReference>
<dbReference type="KEGG" id="rce:RC1_1559"/>
<dbReference type="Pfam" id="PF03755">
    <property type="entry name" value="YicC-like_N"/>
    <property type="match status" value="1"/>
</dbReference>
<evidence type="ECO:0000256" key="5">
    <source>
        <dbReference type="ARBA" id="ARBA00035648"/>
    </source>
</evidence>
<dbReference type="NCBIfam" id="TIGR00255">
    <property type="entry name" value="YicC/YloC family endoribonuclease"/>
    <property type="match status" value="1"/>
</dbReference>
<evidence type="ECO:0000313" key="9">
    <source>
        <dbReference type="Proteomes" id="UP000001591"/>
    </source>
</evidence>
<dbReference type="HOGENOM" id="CLU_076609_0_1_5"/>
<evidence type="ECO:0000256" key="4">
    <source>
        <dbReference type="ARBA" id="ARBA00022801"/>
    </source>
</evidence>
<gene>
    <name evidence="8" type="ordered locus">RC1_1559</name>
</gene>
<comment type="cofactor">
    <cofactor evidence="1">
        <name>a divalent metal cation</name>
        <dbReference type="ChEBI" id="CHEBI:60240"/>
    </cofactor>
</comment>
<keyword evidence="2" id="KW-0540">Nuclease</keyword>
<dbReference type="InterPro" id="IPR005229">
    <property type="entry name" value="YicC/YloC-like"/>
</dbReference>
<dbReference type="InterPro" id="IPR013527">
    <property type="entry name" value="YicC-like_N"/>
</dbReference>
<evidence type="ECO:0000259" key="7">
    <source>
        <dbReference type="Pfam" id="PF08340"/>
    </source>
</evidence>
<evidence type="ECO:0000256" key="1">
    <source>
        <dbReference type="ARBA" id="ARBA00001968"/>
    </source>
</evidence>
<dbReference type="InterPro" id="IPR013551">
    <property type="entry name" value="YicC-like_C"/>
</dbReference>
<feature type="domain" description="Endoribonuclease YicC-like C-terminal" evidence="7">
    <location>
        <begin position="187"/>
        <end position="301"/>
    </location>
</feature>
<evidence type="ECO:0000256" key="2">
    <source>
        <dbReference type="ARBA" id="ARBA00022722"/>
    </source>
</evidence>
<evidence type="ECO:0000259" key="6">
    <source>
        <dbReference type="Pfam" id="PF03755"/>
    </source>
</evidence>
<keyword evidence="9" id="KW-1185">Reference proteome</keyword>
<keyword evidence="4" id="KW-0378">Hydrolase</keyword>
<dbReference type="STRING" id="414684.RC1_1559"/>
<name>B6IN65_RHOCS</name>
<comment type="similarity">
    <text evidence="5">Belongs to the YicC/YloC family.</text>
</comment>
<dbReference type="AlphaFoldDB" id="B6IN65"/>
<evidence type="ECO:0000313" key="8">
    <source>
        <dbReference type="EMBL" id="ACI98962.1"/>
    </source>
</evidence>
<feature type="domain" description="Endoribonuclease YicC-like N-terminal" evidence="6">
    <location>
        <begin position="10"/>
        <end position="164"/>
    </location>
</feature>
<dbReference type="PANTHER" id="PTHR30636:SF3">
    <property type="entry name" value="UPF0701 PROTEIN YICC"/>
    <property type="match status" value="1"/>
</dbReference>
<protein>
    <recommendedName>
        <fullName evidence="10">YicC family protein</fullName>
    </recommendedName>
</protein>
<dbReference type="Pfam" id="PF08340">
    <property type="entry name" value="YicC-like_C"/>
    <property type="match status" value="1"/>
</dbReference>
<evidence type="ECO:0008006" key="10">
    <source>
        <dbReference type="Google" id="ProtNLM"/>
    </source>
</evidence>
<dbReference type="Proteomes" id="UP000001591">
    <property type="component" value="Chromosome"/>
</dbReference>
<keyword evidence="3" id="KW-0255">Endonuclease</keyword>
<proteinExistence type="inferred from homology"/>
<sequence>MPQAPAPQAIVSMTGFARADGALAGTHWTVEVKSVNGRALDVRCRLPGGFDALEAPARAEITRQLKRGNVSLTLSVVRAQAGAPMRLNRELLAQVVQLAREIEGAGAAPPRIDALLAVRGILEPVEEQETEEGRAALEEAVAASIAQAVARLATARADEGRHLAGVLAGQIDTIETLTRAASQVASLQPEALRSRLRQQLQALLEALPALPEERLAQEAALLIAKADVREELDRLRAHVAQARALMKEGGAVGRRLDFLCQEFNREANTLCSKSADVELTRIGLELKATIEQFREQVQNIE</sequence>